<dbReference type="AlphaFoldDB" id="A0A3D8YB32"/>
<evidence type="ECO:0008006" key="4">
    <source>
        <dbReference type="Google" id="ProtNLM"/>
    </source>
</evidence>
<evidence type="ECO:0000313" key="3">
    <source>
        <dbReference type="Proteomes" id="UP000256373"/>
    </source>
</evidence>
<feature type="signal peptide" evidence="1">
    <location>
        <begin position="1"/>
        <end position="21"/>
    </location>
</feature>
<keyword evidence="1" id="KW-0732">Signal</keyword>
<accession>A0A3D8YB32</accession>
<gene>
    <name evidence="2" type="ORF">DSL64_12190</name>
</gene>
<name>A0A3D8YB32_9BACT</name>
<organism evidence="2 3">
    <name type="scientific">Dyadobacter luteus</name>
    <dbReference type="NCBI Taxonomy" id="2259619"/>
    <lineage>
        <taxon>Bacteria</taxon>
        <taxon>Pseudomonadati</taxon>
        <taxon>Bacteroidota</taxon>
        <taxon>Cytophagia</taxon>
        <taxon>Cytophagales</taxon>
        <taxon>Spirosomataceae</taxon>
        <taxon>Dyadobacter</taxon>
    </lineage>
</organism>
<dbReference type="EMBL" id="QNUL01000008">
    <property type="protein sequence ID" value="REA61211.1"/>
    <property type="molecule type" value="Genomic_DNA"/>
</dbReference>
<evidence type="ECO:0000256" key="1">
    <source>
        <dbReference type="SAM" id="SignalP"/>
    </source>
</evidence>
<evidence type="ECO:0000313" key="2">
    <source>
        <dbReference type="EMBL" id="REA61211.1"/>
    </source>
</evidence>
<sequence>MKSKRLTTVIAYLFFSASTFSQTPDREELQVSFGPLARNQIAGDILLNMGRALLREPIRKVAFSKKVSATYRYQTNKKLAVSVNAGLGWGDANKKYLFAERFNYRHKSYMMSFEAKFNYVSKPNIELYYFAGGGGILVRERRLDLATNQYETFMYPTFQITPFGVRAGKQTGIFAEIGYGYKGIINMGLSSRF</sequence>
<proteinExistence type="predicted"/>
<feature type="chain" id="PRO_5017570012" description="Outer membrane protein beta-barrel domain-containing protein" evidence="1">
    <location>
        <begin position="22"/>
        <end position="193"/>
    </location>
</feature>
<keyword evidence="3" id="KW-1185">Reference proteome</keyword>
<reference evidence="2 3" key="1">
    <citation type="submission" date="2018-07" db="EMBL/GenBank/DDBJ databases">
        <title>Dyadobacter roseus sp. nov., isolated from rose rhizosphere soil.</title>
        <authorList>
            <person name="Chen L."/>
        </authorList>
    </citation>
    <scope>NUCLEOTIDE SEQUENCE [LARGE SCALE GENOMIC DNA]</scope>
    <source>
        <strain evidence="2 3">RS19</strain>
    </source>
</reference>
<dbReference type="RefSeq" id="WP_115831183.1">
    <property type="nucleotide sequence ID" value="NZ_QNUL01000008.1"/>
</dbReference>
<protein>
    <recommendedName>
        <fullName evidence="4">Outer membrane protein beta-barrel domain-containing protein</fullName>
    </recommendedName>
</protein>
<dbReference type="Proteomes" id="UP000256373">
    <property type="component" value="Unassembled WGS sequence"/>
</dbReference>
<comment type="caution">
    <text evidence="2">The sequence shown here is derived from an EMBL/GenBank/DDBJ whole genome shotgun (WGS) entry which is preliminary data.</text>
</comment>
<dbReference type="OrthoDB" id="763581at2"/>